<keyword evidence="1" id="KW-1133">Transmembrane helix</keyword>
<name>A0AAV4NC13_CAEEX</name>
<dbReference type="Proteomes" id="UP001054945">
    <property type="component" value="Unassembled WGS sequence"/>
</dbReference>
<feature type="transmembrane region" description="Helical" evidence="1">
    <location>
        <begin position="51"/>
        <end position="71"/>
    </location>
</feature>
<keyword evidence="1" id="KW-0472">Membrane</keyword>
<keyword evidence="3" id="KW-1185">Reference proteome</keyword>
<keyword evidence="1" id="KW-0812">Transmembrane</keyword>
<dbReference type="AlphaFoldDB" id="A0AAV4NC13"/>
<dbReference type="EMBL" id="BPLR01020762">
    <property type="protein sequence ID" value="GIX82262.1"/>
    <property type="molecule type" value="Genomic_DNA"/>
</dbReference>
<reference evidence="2 3" key="1">
    <citation type="submission" date="2021-06" db="EMBL/GenBank/DDBJ databases">
        <title>Caerostris extrusa draft genome.</title>
        <authorList>
            <person name="Kono N."/>
            <person name="Arakawa K."/>
        </authorList>
    </citation>
    <scope>NUCLEOTIDE SEQUENCE [LARGE SCALE GENOMIC DNA]</scope>
</reference>
<evidence type="ECO:0000313" key="2">
    <source>
        <dbReference type="EMBL" id="GIX82262.1"/>
    </source>
</evidence>
<organism evidence="2 3">
    <name type="scientific">Caerostris extrusa</name>
    <name type="common">Bark spider</name>
    <name type="synonym">Caerostris bankana</name>
    <dbReference type="NCBI Taxonomy" id="172846"/>
    <lineage>
        <taxon>Eukaryota</taxon>
        <taxon>Metazoa</taxon>
        <taxon>Ecdysozoa</taxon>
        <taxon>Arthropoda</taxon>
        <taxon>Chelicerata</taxon>
        <taxon>Arachnida</taxon>
        <taxon>Araneae</taxon>
        <taxon>Araneomorphae</taxon>
        <taxon>Entelegynae</taxon>
        <taxon>Araneoidea</taxon>
        <taxon>Araneidae</taxon>
        <taxon>Caerostris</taxon>
    </lineage>
</organism>
<proteinExistence type="predicted"/>
<evidence type="ECO:0000256" key="1">
    <source>
        <dbReference type="SAM" id="Phobius"/>
    </source>
</evidence>
<evidence type="ECO:0000313" key="3">
    <source>
        <dbReference type="Proteomes" id="UP001054945"/>
    </source>
</evidence>
<protein>
    <submittedName>
        <fullName evidence="2">Uncharacterized protein</fullName>
    </submittedName>
</protein>
<sequence>MGIKKRRMRTPKSIFVLPNDTRVQISPLIPSSRPLTPRSLTISYRTRRIPLLHITPSGVSTFSLLIISFVSKQGVAFFVKMTRE</sequence>
<gene>
    <name evidence="2" type="ORF">CEXT_687181</name>
</gene>
<accession>A0AAV4NC13</accession>
<comment type="caution">
    <text evidence="2">The sequence shown here is derived from an EMBL/GenBank/DDBJ whole genome shotgun (WGS) entry which is preliminary data.</text>
</comment>